<dbReference type="Proteomes" id="UP000660265">
    <property type="component" value="Unassembled WGS sequence"/>
</dbReference>
<gene>
    <name evidence="1" type="ORF">GCM10011583_72680</name>
</gene>
<protein>
    <submittedName>
        <fullName evidence="1">Uncharacterized protein</fullName>
    </submittedName>
</protein>
<comment type="caution">
    <text evidence="1">The sequence shown here is derived from an EMBL/GenBank/DDBJ whole genome shotgun (WGS) entry which is preliminary data.</text>
</comment>
<sequence length="89" mass="10810">MVDDELMRMMLYIRTGHRCRKALPDPWEARYNGGQSMQYCPVCGLDWHVMYGRWEPFMDVDSGRQMRRGPIAIAPLAHYWDWGRFWRRK</sequence>
<evidence type="ECO:0000313" key="2">
    <source>
        <dbReference type="Proteomes" id="UP000660265"/>
    </source>
</evidence>
<reference evidence="2" key="1">
    <citation type="journal article" date="2019" name="Int. J. Syst. Evol. Microbiol.">
        <title>The Global Catalogue of Microorganisms (GCM) 10K type strain sequencing project: providing services to taxonomists for standard genome sequencing and annotation.</title>
        <authorList>
            <consortium name="The Broad Institute Genomics Platform"/>
            <consortium name="The Broad Institute Genome Sequencing Center for Infectious Disease"/>
            <person name="Wu L."/>
            <person name="Ma J."/>
        </authorList>
    </citation>
    <scope>NUCLEOTIDE SEQUENCE [LARGE SCALE GENOMIC DNA]</scope>
    <source>
        <strain evidence="2">CGMCC 4.7275</strain>
    </source>
</reference>
<accession>A0ABQ2F0B8</accession>
<organism evidence="1 2">
    <name type="scientific">Streptomyces camponoticapitis</name>
    <dbReference type="NCBI Taxonomy" id="1616125"/>
    <lineage>
        <taxon>Bacteria</taxon>
        <taxon>Bacillati</taxon>
        <taxon>Actinomycetota</taxon>
        <taxon>Actinomycetes</taxon>
        <taxon>Kitasatosporales</taxon>
        <taxon>Streptomycetaceae</taxon>
        <taxon>Streptomyces</taxon>
    </lineage>
</organism>
<keyword evidence="2" id="KW-1185">Reference proteome</keyword>
<proteinExistence type="predicted"/>
<dbReference type="EMBL" id="BMMV01000040">
    <property type="protein sequence ID" value="GGK30300.1"/>
    <property type="molecule type" value="Genomic_DNA"/>
</dbReference>
<name>A0ABQ2F0B8_9ACTN</name>
<evidence type="ECO:0000313" key="1">
    <source>
        <dbReference type="EMBL" id="GGK30300.1"/>
    </source>
</evidence>